<evidence type="ECO:0000313" key="3">
    <source>
        <dbReference type="Proteomes" id="UP000236754"/>
    </source>
</evidence>
<evidence type="ECO:0000256" key="1">
    <source>
        <dbReference type="SAM" id="SignalP"/>
    </source>
</evidence>
<dbReference type="AlphaFoldDB" id="A0A1H5VLV2"/>
<organism evidence="2 3">
    <name type="scientific">Actinacidiphila yanglinensis</name>
    <dbReference type="NCBI Taxonomy" id="310779"/>
    <lineage>
        <taxon>Bacteria</taxon>
        <taxon>Bacillati</taxon>
        <taxon>Actinomycetota</taxon>
        <taxon>Actinomycetes</taxon>
        <taxon>Kitasatosporales</taxon>
        <taxon>Streptomycetaceae</taxon>
        <taxon>Actinacidiphila</taxon>
    </lineage>
</organism>
<keyword evidence="1" id="KW-0732">Signal</keyword>
<dbReference type="Proteomes" id="UP000236754">
    <property type="component" value="Unassembled WGS sequence"/>
</dbReference>
<dbReference type="EMBL" id="FNVU01000002">
    <property type="protein sequence ID" value="SEF88183.1"/>
    <property type="molecule type" value="Genomic_DNA"/>
</dbReference>
<feature type="chain" id="PRO_5009287357" evidence="1">
    <location>
        <begin position="34"/>
        <end position="108"/>
    </location>
</feature>
<accession>A0A1H5VLV2</accession>
<dbReference type="RefSeq" id="WP_103884493.1">
    <property type="nucleotide sequence ID" value="NZ_FNVU01000002.1"/>
</dbReference>
<reference evidence="2 3" key="1">
    <citation type="submission" date="2016-10" db="EMBL/GenBank/DDBJ databases">
        <authorList>
            <person name="de Groot N.N."/>
        </authorList>
    </citation>
    <scope>NUCLEOTIDE SEQUENCE [LARGE SCALE GENOMIC DNA]</scope>
    <source>
        <strain evidence="2 3">CGMCC 4.2023</strain>
    </source>
</reference>
<sequence>MIHLRPRLAAASAAAAILAVTAGLTVGAPSSLAATPARAHAASGPSAGQLLDKAQDCTPASNGEYATDDGEPSTVEICANDSAYTWTSDMDIDCDGVTTSHCNHSTDP</sequence>
<name>A0A1H5VLV2_9ACTN</name>
<gene>
    <name evidence="2" type="ORF">SAMN05216223_102349</name>
</gene>
<dbReference type="OrthoDB" id="4334655at2"/>
<proteinExistence type="predicted"/>
<protein>
    <submittedName>
        <fullName evidence="2">Uncharacterized protein</fullName>
    </submittedName>
</protein>
<evidence type="ECO:0000313" key="2">
    <source>
        <dbReference type="EMBL" id="SEF88183.1"/>
    </source>
</evidence>
<feature type="signal peptide" evidence="1">
    <location>
        <begin position="1"/>
        <end position="33"/>
    </location>
</feature>
<keyword evidence="3" id="KW-1185">Reference proteome</keyword>